<evidence type="ECO:0000313" key="2">
    <source>
        <dbReference type="EMBL" id="OGH84029.1"/>
    </source>
</evidence>
<feature type="transmembrane region" description="Helical" evidence="1">
    <location>
        <begin position="302"/>
        <end position="319"/>
    </location>
</feature>
<evidence type="ECO:0008006" key="4">
    <source>
        <dbReference type="Google" id="ProtNLM"/>
    </source>
</evidence>
<dbReference type="InterPro" id="IPR011042">
    <property type="entry name" value="6-blade_b-propeller_TolB-like"/>
</dbReference>
<keyword evidence="1" id="KW-0472">Membrane</keyword>
<gene>
    <name evidence="2" type="ORF">A2373_00525</name>
</gene>
<name>A0A1F6NJI4_9BACT</name>
<dbReference type="AlphaFoldDB" id="A0A1F6NJI4"/>
<dbReference type="EMBL" id="MFQS01000005">
    <property type="protein sequence ID" value="OGH84029.1"/>
    <property type="molecule type" value="Genomic_DNA"/>
</dbReference>
<organism evidence="2 3">
    <name type="scientific">Candidatus Magasanikbacteria bacterium RIFOXYB1_FULL_40_15</name>
    <dbReference type="NCBI Taxonomy" id="1798697"/>
    <lineage>
        <taxon>Bacteria</taxon>
        <taxon>Candidatus Magasanikiibacteriota</taxon>
    </lineage>
</organism>
<sequence>MSKRMVDLREFFVEGGDNKKSHVLLQITEPANSYEQENKGYFFALAEINGGDDEQVQLLQQMIDDIETGYYETKDTDEKDAFELTLEYINRRGHLFLNKRSGDFNCVIGTINRDKISFSYHGKPLIKVIFAKRDKYELYNVLENEDESSGQLFSAIMQGEIKENDFFQIATPHVSDHISDRQLINTLSARSSRQSSEYIQKILSSLRDGLSYGGIIISIQPKNKRVKPLSKELDEEETKEIIEEKPNPAVHADPPKKAESVETNYRPREEKEYDSVFNMILVNLGRSLVLLLTTLFKLLKNFFVLIGKAILGLFILATNKGGQRAMVIQSFNDFIASKKQYIKNLPIISKILFLLTLLLAVIFAGSIIYLNITKSIRQQQQDYINQTQAIEDKKTAAEASMIYGDDKKAFDLLKEAQSMIDSLPMKNQAQEERKKELMSGITENLKILQKLNTVTTEIIADFSADQASAQTEKLARINDMIIAYGPNDLFVYKYDMNTNVIEKKDHQTIPNLFKSNTPKEQDKVVFLTKENGIAVYSPESGVISSKEIFNAENSVLSDIFVYSQKLYAVDTANNEIYRHNPTQLGYDKGSAWLKTDTDIHDAVSLAIDGDLFLLKSDGQILKFVSGYQQEFTIAGLDPKLENPTEIWTYNNLKYLYILEPTHKRVVVLDKNGQMLQQYTSDSWQNPTGMIVDEENKVIYILDNNKIHRFGTQ</sequence>
<keyword evidence="1" id="KW-1133">Transmembrane helix</keyword>
<comment type="caution">
    <text evidence="2">The sequence shown here is derived from an EMBL/GenBank/DDBJ whole genome shotgun (WGS) entry which is preliminary data.</text>
</comment>
<dbReference type="Gene3D" id="2.120.10.30">
    <property type="entry name" value="TolB, C-terminal domain"/>
    <property type="match status" value="1"/>
</dbReference>
<dbReference type="Proteomes" id="UP000176300">
    <property type="component" value="Unassembled WGS sequence"/>
</dbReference>
<protein>
    <recommendedName>
        <fullName evidence="4">PPM-type phosphatase domain-containing protein</fullName>
    </recommendedName>
</protein>
<proteinExistence type="predicted"/>
<evidence type="ECO:0000313" key="3">
    <source>
        <dbReference type="Proteomes" id="UP000176300"/>
    </source>
</evidence>
<dbReference type="STRING" id="1798697.A2373_00525"/>
<evidence type="ECO:0000256" key="1">
    <source>
        <dbReference type="SAM" id="Phobius"/>
    </source>
</evidence>
<feature type="transmembrane region" description="Helical" evidence="1">
    <location>
        <begin position="347"/>
        <end position="370"/>
    </location>
</feature>
<accession>A0A1F6NJI4</accession>
<keyword evidence="1" id="KW-0812">Transmembrane</keyword>
<reference evidence="2 3" key="1">
    <citation type="journal article" date="2016" name="Nat. Commun.">
        <title>Thousands of microbial genomes shed light on interconnected biogeochemical processes in an aquifer system.</title>
        <authorList>
            <person name="Anantharaman K."/>
            <person name="Brown C.T."/>
            <person name="Hug L.A."/>
            <person name="Sharon I."/>
            <person name="Castelle C.J."/>
            <person name="Probst A.J."/>
            <person name="Thomas B.C."/>
            <person name="Singh A."/>
            <person name="Wilkins M.J."/>
            <person name="Karaoz U."/>
            <person name="Brodie E.L."/>
            <person name="Williams K.H."/>
            <person name="Hubbard S.S."/>
            <person name="Banfield J.F."/>
        </authorList>
    </citation>
    <scope>NUCLEOTIDE SEQUENCE [LARGE SCALE GENOMIC DNA]</scope>
</reference>
<dbReference type="SUPFAM" id="SSF63825">
    <property type="entry name" value="YWTD domain"/>
    <property type="match status" value="1"/>
</dbReference>